<reference evidence="2" key="1">
    <citation type="submission" date="2020-05" db="UniProtKB">
        <authorList>
            <consortium name="EnsemblMetazoa"/>
        </authorList>
    </citation>
    <scope>IDENTIFICATION</scope>
    <source>
        <strain evidence="2">MAF</strain>
    </source>
</reference>
<name>A0A182UNX4_ANOME</name>
<dbReference type="EnsemblMetazoa" id="AMEM001128-RA">
    <property type="protein sequence ID" value="AMEM001128-PA"/>
    <property type="gene ID" value="AMEM001128"/>
</dbReference>
<dbReference type="STRING" id="30066.A0A182UNX4"/>
<keyword evidence="3" id="KW-1185">Reference proteome</keyword>
<evidence type="ECO:0000256" key="1">
    <source>
        <dbReference type="SAM" id="MobiDB-lite"/>
    </source>
</evidence>
<evidence type="ECO:0000313" key="2">
    <source>
        <dbReference type="EnsemblMetazoa" id="AMEM001128-PA"/>
    </source>
</evidence>
<feature type="compositionally biased region" description="Basic and acidic residues" evidence="1">
    <location>
        <begin position="154"/>
        <end position="163"/>
    </location>
</feature>
<dbReference type="AlphaFoldDB" id="A0A182UNX4"/>
<feature type="compositionally biased region" description="Basic and acidic residues" evidence="1">
    <location>
        <begin position="1"/>
        <end position="12"/>
    </location>
</feature>
<evidence type="ECO:0008006" key="4">
    <source>
        <dbReference type="Google" id="ProtNLM"/>
    </source>
</evidence>
<feature type="compositionally biased region" description="Polar residues" evidence="1">
    <location>
        <begin position="173"/>
        <end position="186"/>
    </location>
</feature>
<evidence type="ECO:0000313" key="3">
    <source>
        <dbReference type="Proteomes" id="UP000075903"/>
    </source>
</evidence>
<accession>A0A182UNX4</accession>
<dbReference type="VEuPathDB" id="VectorBase:AMEM21_014162"/>
<sequence>MQEDIRCHDEKVASGGVQSDTRKWQREETMRRWQDQWTTDAGQPGAPGLKTRRLIPDINLWVGRKHGEVDFFHTQLLTERGFLRSYFVEKGILDGSPNCPECGDAVEDVEHVLFRCPRFYRERDAAAVPFPREVPYVLGVVTNDADPPLSTRSVGDRNPESASHHGKQRKKQNQQTSRFVSSTRVYRTNDKQRLSNTHHSVPAGL</sequence>
<dbReference type="Proteomes" id="UP000075903">
    <property type="component" value="Unassembled WGS sequence"/>
</dbReference>
<dbReference type="VEuPathDB" id="VectorBase:AMEM001128"/>
<proteinExistence type="predicted"/>
<feature type="region of interest" description="Disordered" evidence="1">
    <location>
        <begin position="1"/>
        <end position="30"/>
    </location>
</feature>
<feature type="region of interest" description="Disordered" evidence="1">
    <location>
        <begin position="145"/>
        <end position="205"/>
    </location>
</feature>
<organism evidence="2 3">
    <name type="scientific">Anopheles merus</name>
    <name type="common">Mosquito</name>
    <dbReference type="NCBI Taxonomy" id="30066"/>
    <lineage>
        <taxon>Eukaryota</taxon>
        <taxon>Metazoa</taxon>
        <taxon>Ecdysozoa</taxon>
        <taxon>Arthropoda</taxon>
        <taxon>Hexapoda</taxon>
        <taxon>Insecta</taxon>
        <taxon>Pterygota</taxon>
        <taxon>Neoptera</taxon>
        <taxon>Endopterygota</taxon>
        <taxon>Diptera</taxon>
        <taxon>Nematocera</taxon>
        <taxon>Culicoidea</taxon>
        <taxon>Culicidae</taxon>
        <taxon>Anophelinae</taxon>
        <taxon>Anopheles</taxon>
    </lineage>
</organism>
<feature type="compositionally biased region" description="Basic and acidic residues" evidence="1">
    <location>
        <begin position="20"/>
        <end position="30"/>
    </location>
</feature>
<protein>
    <recommendedName>
        <fullName evidence="4">Reverse transcriptase zinc-binding domain-containing protein</fullName>
    </recommendedName>
</protein>